<name>A0AAV9IS87_CYACA</name>
<sequence>MHSLPFFTTSPFLTSRYALRQRHLRHQTTPTSTVTRPSSPIAQAGEHDLTVVGAGVLGRRIAQQWHELHADAVIHAETLSTAAHAGLKAAHPFLQVRTADTVDVPRTPQVVFCAPPSGTADYVDAVQRAVERVWSGDAGTLVFTSSVGVYAEPSADEDASPLTEQSPVTADAGHSSNAAKLLACERVVLDAGGTVVRLAGLYTLERGPHHVWLTRGRATGDPNGLISLISYDDAARAIVGALVRQLRRETLLVVDGCPMTRRAICASARQSRRYQMHAMPQFVSATGEAFLERPPHGRRYDNTYTRRLLGDFQPADASFAAFMDQVAAAETAAPSAA</sequence>
<proteinExistence type="inferred from homology"/>
<evidence type="ECO:0008006" key="5">
    <source>
        <dbReference type="Google" id="ProtNLM"/>
    </source>
</evidence>
<protein>
    <recommendedName>
        <fullName evidence="5">NAD-dependent epimerase/dehydratase domain-containing protein</fullName>
    </recommendedName>
</protein>
<dbReference type="SUPFAM" id="SSF51735">
    <property type="entry name" value="NAD(P)-binding Rossmann-fold domains"/>
    <property type="match status" value="1"/>
</dbReference>
<dbReference type="InterPro" id="IPR036291">
    <property type="entry name" value="NAD(P)-bd_dom_sf"/>
</dbReference>
<dbReference type="PANTHER" id="PTHR43574">
    <property type="entry name" value="EPIMERASE-RELATED"/>
    <property type="match status" value="1"/>
</dbReference>
<evidence type="ECO:0000256" key="2">
    <source>
        <dbReference type="ARBA" id="ARBA00023027"/>
    </source>
</evidence>
<accession>A0AAV9IS87</accession>
<comment type="caution">
    <text evidence="3">The sequence shown here is derived from an EMBL/GenBank/DDBJ whole genome shotgun (WGS) entry which is preliminary data.</text>
</comment>
<keyword evidence="2" id="KW-0520">NAD</keyword>
<keyword evidence="4" id="KW-1185">Reference proteome</keyword>
<reference evidence="3 4" key="1">
    <citation type="submission" date="2022-07" db="EMBL/GenBank/DDBJ databases">
        <title>Genome-wide signatures of adaptation to extreme environments.</title>
        <authorList>
            <person name="Cho C.H."/>
            <person name="Yoon H.S."/>
        </authorList>
    </citation>
    <scope>NUCLEOTIDE SEQUENCE [LARGE SCALE GENOMIC DNA]</scope>
    <source>
        <strain evidence="3 4">DBV 063 E5</strain>
    </source>
</reference>
<comment type="similarity">
    <text evidence="1">Belongs to the NAD(P)-dependent epimerase/dehydratase family.</text>
</comment>
<organism evidence="3 4">
    <name type="scientific">Cyanidium caldarium</name>
    <name type="common">Red alga</name>
    <dbReference type="NCBI Taxonomy" id="2771"/>
    <lineage>
        <taxon>Eukaryota</taxon>
        <taxon>Rhodophyta</taxon>
        <taxon>Bangiophyceae</taxon>
        <taxon>Cyanidiales</taxon>
        <taxon>Cyanidiaceae</taxon>
        <taxon>Cyanidium</taxon>
    </lineage>
</organism>
<evidence type="ECO:0000313" key="3">
    <source>
        <dbReference type="EMBL" id="KAK4534955.1"/>
    </source>
</evidence>
<evidence type="ECO:0000256" key="1">
    <source>
        <dbReference type="ARBA" id="ARBA00007637"/>
    </source>
</evidence>
<dbReference type="AlphaFoldDB" id="A0AAV9IS87"/>
<gene>
    <name evidence="3" type="ORF">CDCA_CDCA03G0980</name>
</gene>
<dbReference type="Gene3D" id="3.40.50.720">
    <property type="entry name" value="NAD(P)-binding Rossmann-like Domain"/>
    <property type="match status" value="1"/>
</dbReference>
<dbReference type="EMBL" id="JANCYW010000003">
    <property type="protein sequence ID" value="KAK4534955.1"/>
    <property type="molecule type" value="Genomic_DNA"/>
</dbReference>
<dbReference type="Proteomes" id="UP001301350">
    <property type="component" value="Unassembled WGS sequence"/>
</dbReference>
<evidence type="ECO:0000313" key="4">
    <source>
        <dbReference type="Proteomes" id="UP001301350"/>
    </source>
</evidence>